<keyword evidence="6" id="KW-0175">Coiled coil</keyword>
<evidence type="ECO:0000256" key="4">
    <source>
        <dbReference type="ARBA" id="ARBA00023125"/>
    </source>
</evidence>
<dbReference type="Gene3D" id="1.10.1660.10">
    <property type="match status" value="1"/>
</dbReference>
<feature type="domain" description="HTH merR-type" evidence="7">
    <location>
        <begin position="4"/>
        <end position="73"/>
    </location>
</feature>
<evidence type="ECO:0000313" key="9">
    <source>
        <dbReference type="Proteomes" id="UP001271769"/>
    </source>
</evidence>
<evidence type="ECO:0000313" key="8">
    <source>
        <dbReference type="EMBL" id="MDY0873441.1"/>
    </source>
</evidence>
<evidence type="ECO:0000256" key="2">
    <source>
        <dbReference type="ARBA" id="ARBA00022490"/>
    </source>
</evidence>
<feature type="coiled-coil region" evidence="6">
    <location>
        <begin position="85"/>
        <end position="112"/>
    </location>
</feature>
<organism evidence="8 9">
    <name type="scientific">Dongia rigui</name>
    <dbReference type="NCBI Taxonomy" id="940149"/>
    <lineage>
        <taxon>Bacteria</taxon>
        <taxon>Pseudomonadati</taxon>
        <taxon>Pseudomonadota</taxon>
        <taxon>Alphaproteobacteria</taxon>
        <taxon>Rhodospirillales</taxon>
        <taxon>Dongiaceae</taxon>
        <taxon>Dongia</taxon>
    </lineage>
</organism>
<dbReference type="InterPro" id="IPR047057">
    <property type="entry name" value="MerR_fam"/>
</dbReference>
<keyword evidence="2" id="KW-0963">Cytoplasm</keyword>
<keyword evidence="4" id="KW-0238">DNA-binding</keyword>
<evidence type="ECO:0000256" key="5">
    <source>
        <dbReference type="ARBA" id="ARBA00023163"/>
    </source>
</evidence>
<keyword evidence="9" id="KW-1185">Reference proteome</keyword>
<dbReference type="InterPro" id="IPR000551">
    <property type="entry name" value="MerR-type_HTH_dom"/>
</dbReference>
<dbReference type="RefSeq" id="WP_320501915.1">
    <property type="nucleotide sequence ID" value="NZ_JAXCLX010000003.1"/>
</dbReference>
<keyword evidence="5" id="KW-0804">Transcription</keyword>
<evidence type="ECO:0000256" key="1">
    <source>
        <dbReference type="ARBA" id="ARBA00004496"/>
    </source>
</evidence>
<dbReference type="InterPro" id="IPR009061">
    <property type="entry name" value="DNA-bd_dom_put_sf"/>
</dbReference>
<dbReference type="InterPro" id="IPR011789">
    <property type="entry name" value="CueR"/>
</dbReference>
<reference evidence="8 9" key="1">
    <citation type="journal article" date="2013" name="Antonie Van Leeuwenhoek">
        <title>Dongia rigui sp. nov., isolated from freshwater of a large wetland in Korea.</title>
        <authorList>
            <person name="Baik K.S."/>
            <person name="Hwang Y.M."/>
            <person name="Choi J.S."/>
            <person name="Kwon J."/>
            <person name="Seong C.N."/>
        </authorList>
    </citation>
    <scope>NUCLEOTIDE SEQUENCE [LARGE SCALE GENOMIC DNA]</scope>
    <source>
        <strain evidence="8 9">04SU4-P</strain>
    </source>
</reference>
<dbReference type="NCBIfam" id="TIGR02044">
    <property type="entry name" value="CueR"/>
    <property type="match status" value="1"/>
</dbReference>
<dbReference type="PANTHER" id="PTHR30204">
    <property type="entry name" value="REDOX-CYCLING DRUG-SENSING TRANSCRIPTIONAL ACTIVATOR SOXR"/>
    <property type="match status" value="1"/>
</dbReference>
<evidence type="ECO:0000256" key="6">
    <source>
        <dbReference type="SAM" id="Coils"/>
    </source>
</evidence>
<evidence type="ECO:0000256" key="3">
    <source>
        <dbReference type="ARBA" id="ARBA00023015"/>
    </source>
</evidence>
<evidence type="ECO:0000259" key="7">
    <source>
        <dbReference type="PROSITE" id="PS50937"/>
    </source>
</evidence>
<keyword evidence="3" id="KW-0805">Transcription regulation</keyword>
<dbReference type="EMBL" id="JAXCLX010000003">
    <property type="protein sequence ID" value="MDY0873441.1"/>
    <property type="molecule type" value="Genomic_DNA"/>
</dbReference>
<protein>
    <submittedName>
        <fullName evidence="8">Cu(I)-responsive transcriptional regulator</fullName>
    </submittedName>
</protein>
<dbReference type="PRINTS" id="PR00040">
    <property type="entry name" value="HTHMERR"/>
</dbReference>
<dbReference type="CDD" id="cd01108">
    <property type="entry name" value="HTH_CueR"/>
    <property type="match status" value="1"/>
</dbReference>
<dbReference type="Pfam" id="PF09278">
    <property type="entry name" value="MerR-DNA-bind"/>
    <property type="match status" value="1"/>
</dbReference>
<accession>A0ABU5E1H4</accession>
<dbReference type="Proteomes" id="UP001271769">
    <property type="component" value="Unassembled WGS sequence"/>
</dbReference>
<name>A0ABU5E1H4_9PROT</name>
<dbReference type="PROSITE" id="PS50937">
    <property type="entry name" value="HTH_MERR_2"/>
    <property type="match status" value="1"/>
</dbReference>
<gene>
    <name evidence="8" type="primary">cueR</name>
    <name evidence="8" type="ORF">SMD31_15990</name>
</gene>
<dbReference type="PROSITE" id="PS00552">
    <property type="entry name" value="HTH_MERR_1"/>
    <property type="match status" value="1"/>
</dbReference>
<dbReference type="Pfam" id="PF00376">
    <property type="entry name" value="MerR"/>
    <property type="match status" value="1"/>
</dbReference>
<comment type="caution">
    <text evidence="8">The sequence shown here is derived from an EMBL/GenBank/DDBJ whole genome shotgun (WGS) entry which is preliminary data.</text>
</comment>
<dbReference type="PANTHER" id="PTHR30204:SF94">
    <property type="entry name" value="HEAVY METAL-DEPENDENT TRANSCRIPTIONAL REGULATOR HI_0293-RELATED"/>
    <property type="match status" value="1"/>
</dbReference>
<dbReference type="InterPro" id="IPR015358">
    <property type="entry name" value="Tscrpt_reg_MerR_DNA-bd"/>
</dbReference>
<comment type="subcellular location">
    <subcellularLocation>
        <location evidence="1">Cytoplasm</location>
    </subcellularLocation>
</comment>
<dbReference type="SMART" id="SM00422">
    <property type="entry name" value="HTH_MERR"/>
    <property type="match status" value="1"/>
</dbReference>
<sequence length="139" mass="15405">MSENLNIGAAAKASGVSAKMIRHYESIGLLPEAQRSNGNYRLYGAQDVHNLRFIHRARSLGFPLETIRELLALWRNRQRSSGQVKKLALTHVESLEAKIKEMQEMAAALKHLAHNCHGDDRPDCPILDGLAKGDGTPCH</sequence>
<proteinExistence type="predicted"/>
<dbReference type="SUPFAM" id="SSF46955">
    <property type="entry name" value="Putative DNA-binding domain"/>
    <property type="match status" value="1"/>
</dbReference>